<accession>A0A839U0U2</accession>
<dbReference type="EMBL" id="JACHXN010000001">
    <property type="protein sequence ID" value="MBB3143623.1"/>
    <property type="molecule type" value="Genomic_DNA"/>
</dbReference>
<dbReference type="GO" id="GO:0016757">
    <property type="term" value="F:glycosyltransferase activity"/>
    <property type="evidence" value="ECO:0007669"/>
    <property type="project" value="InterPro"/>
</dbReference>
<feature type="domain" description="Glycosyl transferase family 1" evidence="2">
    <location>
        <begin position="344"/>
        <end position="442"/>
    </location>
</feature>
<dbReference type="Proteomes" id="UP000554520">
    <property type="component" value="Unassembled WGS sequence"/>
</dbReference>
<organism evidence="3 4">
    <name type="scientific">Phyllobacterium trifolii</name>
    <dbReference type="NCBI Taxonomy" id="300193"/>
    <lineage>
        <taxon>Bacteria</taxon>
        <taxon>Pseudomonadati</taxon>
        <taxon>Pseudomonadota</taxon>
        <taxon>Alphaproteobacteria</taxon>
        <taxon>Hyphomicrobiales</taxon>
        <taxon>Phyllobacteriaceae</taxon>
        <taxon>Phyllobacterium</taxon>
    </lineage>
</organism>
<evidence type="ECO:0000259" key="2">
    <source>
        <dbReference type="Pfam" id="PF00534"/>
    </source>
</evidence>
<evidence type="ECO:0000313" key="3">
    <source>
        <dbReference type="EMBL" id="MBB3143623.1"/>
    </source>
</evidence>
<proteinExistence type="predicted"/>
<dbReference type="Pfam" id="PF00534">
    <property type="entry name" value="Glycos_transf_1"/>
    <property type="match status" value="1"/>
</dbReference>
<dbReference type="GO" id="GO:0009103">
    <property type="term" value="P:lipopolysaccharide biosynthetic process"/>
    <property type="evidence" value="ECO:0007669"/>
    <property type="project" value="TreeGrafter"/>
</dbReference>
<keyword evidence="1 3" id="KW-0808">Transferase</keyword>
<protein>
    <submittedName>
        <fullName evidence="3">Glycosyltransferase involved in cell wall biosynthesis</fullName>
    </submittedName>
</protein>
<keyword evidence="4" id="KW-1185">Reference proteome</keyword>
<name>A0A839U0U2_9HYPH</name>
<gene>
    <name evidence="3" type="ORF">FHS21_000006</name>
</gene>
<dbReference type="Gene3D" id="3.40.50.2000">
    <property type="entry name" value="Glycogen Phosphorylase B"/>
    <property type="match status" value="1"/>
</dbReference>
<dbReference type="InterPro" id="IPR001296">
    <property type="entry name" value="Glyco_trans_1"/>
</dbReference>
<comment type="caution">
    <text evidence="3">The sequence shown here is derived from an EMBL/GenBank/DDBJ whole genome shotgun (WGS) entry which is preliminary data.</text>
</comment>
<dbReference type="AlphaFoldDB" id="A0A839U0U2"/>
<sequence>MTSKRVDGEGRQILIPFHGFGPLIVRRDGKYHCSEGIARVVRQFVRALADEKFTVIVTSREQDVARVYGFLVSGVEDVARLQILNIDAVEDSGASGLEKQLFNTILHKAKTLPILAFHKRFKSLLKSGAYLSLMKSLVTYFTVVIAKVGLRLRAKLKTSGLTPIRPIAVGYVDRLNADDTISDVLIPHYCMFPELQALKDKKVTLYLPDYLPHFYQGSLEMGSSRENEEIGRQLSTMAERVVTNSAFTKEYLPRTGLNIAAEKIVHIPLPFLHEESDEQEHGTDAVELSLPEHFVFYPTRNRPSKRLKDFVATIEKANKQLKKMGRSERIHGVMTTHLSPGAISKAAQPYVTILEELSDSQLGKVYNKSLCLLFTSEMEGNFPTQITEALNLRVPVVASAMPLVVAELGDVGDALDLQKTGDIDGYVDRILDILDNRPSVIEKQATAREFALENFAYEKFRDRLCEVFIPSKN</sequence>
<dbReference type="PANTHER" id="PTHR46401">
    <property type="entry name" value="GLYCOSYLTRANSFERASE WBBK-RELATED"/>
    <property type="match status" value="1"/>
</dbReference>
<evidence type="ECO:0000313" key="4">
    <source>
        <dbReference type="Proteomes" id="UP000554520"/>
    </source>
</evidence>
<reference evidence="3 4" key="1">
    <citation type="submission" date="2020-08" db="EMBL/GenBank/DDBJ databases">
        <title>Genomic Encyclopedia of Type Strains, Phase III (KMG-III): the genomes of soil and plant-associated and newly described type strains.</title>
        <authorList>
            <person name="Whitman W."/>
        </authorList>
    </citation>
    <scope>NUCLEOTIDE SEQUENCE [LARGE SCALE GENOMIC DNA]</scope>
    <source>
        <strain evidence="3 4">CECT 7015</strain>
    </source>
</reference>
<dbReference type="SUPFAM" id="SSF53756">
    <property type="entry name" value="UDP-Glycosyltransferase/glycogen phosphorylase"/>
    <property type="match status" value="1"/>
</dbReference>
<dbReference type="PANTHER" id="PTHR46401:SF2">
    <property type="entry name" value="GLYCOSYLTRANSFERASE WBBK-RELATED"/>
    <property type="match status" value="1"/>
</dbReference>
<evidence type="ECO:0000256" key="1">
    <source>
        <dbReference type="ARBA" id="ARBA00022679"/>
    </source>
</evidence>
<dbReference type="RefSeq" id="WP_183660651.1">
    <property type="nucleotide sequence ID" value="NZ_JACHXN010000001.1"/>
</dbReference>